<dbReference type="InterPro" id="IPR013085">
    <property type="entry name" value="U1-CZ_Znf_C2H2"/>
</dbReference>
<dbReference type="Gene3D" id="3.30.160.60">
    <property type="entry name" value="Classic Zinc Finger"/>
    <property type="match status" value="1"/>
</dbReference>
<dbReference type="Proteomes" id="UP000236161">
    <property type="component" value="Unassembled WGS sequence"/>
</dbReference>
<evidence type="ECO:0000313" key="10">
    <source>
        <dbReference type="Proteomes" id="UP000236161"/>
    </source>
</evidence>
<evidence type="ECO:0000256" key="5">
    <source>
        <dbReference type="ARBA" id="ARBA00023242"/>
    </source>
</evidence>
<gene>
    <name evidence="9" type="ORF">AXF42_Ash006668</name>
</gene>
<dbReference type="GO" id="GO:0000398">
    <property type="term" value="P:mRNA splicing, via spliceosome"/>
    <property type="evidence" value="ECO:0007669"/>
    <property type="project" value="InterPro"/>
</dbReference>
<feature type="coiled-coil region" evidence="6">
    <location>
        <begin position="100"/>
        <end position="127"/>
    </location>
</feature>
<evidence type="ECO:0000256" key="1">
    <source>
        <dbReference type="ARBA" id="ARBA00004123"/>
    </source>
</evidence>
<evidence type="ECO:0000313" key="9">
    <source>
        <dbReference type="EMBL" id="PKA55466.1"/>
    </source>
</evidence>
<reference evidence="9 10" key="1">
    <citation type="journal article" date="2017" name="Nature">
        <title>The Apostasia genome and the evolution of orchids.</title>
        <authorList>
            <person name="Zhang G.Q."/>
            <person name="Liu K.W."/>
            <person name="Li Z."/>
            <person name="Lohaus R."/>
            <person name="Hsiao Y.Y."/>
            <person name="Niu S.C."/>
            <person name="Wang J.Y."/>
            <person name="Lin Y.C."/>
            <person name="Xu Q."/>
            <person name="Chen L.J."/>
            <person name="Yoshida K."/>
            <person name="Fujiwara S."/>
            <person name="Wang Z.W."/>
            <person name="Zhang Y.Q."/>
            <person name="Mitsuda N."/>
            <person name="Wang M."/>
            <person name="Liu G.H."/>
            <person name="Pecoraro L."/>
            <person name="Huang H.X."/>
            <person name="Xiao X.J."/>
            <person name="Lin M."/>
            <person name="Wu X.Y."/>
            <person name="Wu W.L."/>
            <person name="Chen Y.Y."/>
            <person name="Chang S.B."/>
            <person name="Sakamoto S."/>
            <person name="Ohme-Takagi M."/>
            <person name="Yagi M."/>
            <person name="Zeng S.J."/>
            <person name="Shen C.Y."/>
            <person name="Yeh C.M."/>
            <person name="Luo Y.B."/>
            <person name="Tsai W.C."/>
            <person name="Van de Peer Y."/>
            <person name="Liu Z.J."/>
        </authorList>
    </citation>
    <scope>NUCLEOTIDE SEQUENCE [LARGE SCALE GENOMIC DNA]</scope>
    <source>
        <strain evidence="10">cv. Shenzhen</strain>
        <tissue evidence="9">Stem</tissue>
    </source>
</reference>
<dbReference type="Pfam" id="PF06220">
    <property type="entry name" value="zf-U1"/>
    <property type="match status" value="1"/>
</dbReference>
<protein>
    <recommendedName>
        <fullName evidence="8">Matrin-type domain-containing protein</fullName>
    </recommendedName>
</protein>
<keyword evidence="10" id="KW-1185">Reference proteome</keyword>
<keyword evidence="5" id="KW-0539">Nucleus</keyword>
<evidence type="ECO:0000256" key="2">
    <source>
        <dbReference type="ARBA" id="ARBA00022723"/>
    </source>
</evidence>
<dbReference type="InterPro" id="IPR000690">
    <property type="entry name" value="Matrin/U1-C_Znf_C2H2"/>
</dbReference>
<keyword evidence="6" id="KW-0175">Coiled coil</keyword>
<organism evidence="9 10">
    <name type="scientific">Apostasia shenzhenica</name>
    <dbReference type="NCBI Taxonomy" id="1088818"/>
    <lineage>
        <taxon>Eukaryota</taxon>
        <taxon>Viridiplantae</taxon>
        <taxon>Streptophyta</taxon>
        <taxon>Embryophyta</taxon>
        <taxon>Tracheophyta</taxon>
        <taxon>Spermatophyta</taxon>
        <taxon>Magnoliopsida</taxon>
        <taxon>Liliopsida</taxon>
        <taxon>Asparagales</taxon>
        <taxon>Orchidaceae</taxon>
        <taxon>Apostasioideae</taxon>
        <taxon>Apostasia</taxon>
    </lineage>
</organism>
<keyword evidence="2" id="KW-0479">Metal-binding</keyword>
<accession>A0A2I0AJ25</accession>
<feature type="domain" description="Matrin-type" evidence="8">
    <location>
        <begin position="64"/>
        <end position="95"/>
    </location>
</feature>
<evidence type="ECO:0000259" key="8">
    <source>
        <dbReference type="PROSITE" id="PS50171"/>
    </source>
</evidence>
<evidence type="ECO:0000256" key="3">
    <source>
        <dbReference type="ARBA" id="ARBA00022771"/>
    </source>
</evidence>
<dbReference type="EMBL" id="KZ451979">
    <property type="protein sequence ID" value="PKA55466.1"/>
    <property type="molecule type" value="Genomic_DNA"/>
</dbReference>
<keyword evidence="4" id="KW-0862">Zinc</keyword>
<dbReference type="GO" id="GO:0071011">
    <property type="term" value="C:precatalytic spliceosome"/>
    <property type="evidence" value="ECO:0007669"/>
    <property type="project" value="TreeGrafter"/>
</dbReference>
<comment type="subcellular location">
    <subcellularLocation>
        <location evidence="1">Nucleus</location>
    </subcellularLocation>
</comment>
<dbReference type="GO" id="GO:0008270">
    <property type="term" value="F:zinc ion binding"/>
    <property type="evidence" value="ECO:0007669"/>
    <property type="project" value="UniProtKB-KW"/>
</dbReference>
<keyword evidence="3" id="KW-0863">Zinc-finger</keyword>
<dbReference type="OrthoDB" id="191651at2759"/>
<dbReference type="PANTHER" id="PTHR13173:SF10">
    <property type="entry name" value="WW DOMAIN-BINDING PROTEIN 4"/>
    <property type="match status" value="1"/>
</dbReference>
<evidence type="ECO:0000256" key="7">
    <source>
        <dbReference type="SAM" id="MobiDB-lite"/>
    </source>
</evidence>
<proteinExistence type="predicted"/>
<dbReference type="InterPro" id="IPR036236">
    <property type="entry name" value="Znf_C2H2_sf"/>
</dbReference>
<dbReference type="PROSITE" id="PS50171">
    <property type="entry name" value="ZF_MATRIN"/>
    <property type="match status" value="1"/>
</dbReference>
<dbReference type="InterPro" id="IPR003604">
    <property type="entry name" value="Matrin/U1-like-C_Znf_C2H2"/>
</dbReference>
<dbReference type="AlphaFoldDB" id="A0A2I0AJ25"/>
<dbReference type="SMART" id="SM00451">
    <property type="entry name" value="ZnF_U1"/>
    <property type="match status" value="1"/>
</dbReference>
<dbReference type="InterPro" id="IPR040023">
    <property type="entry name" value="WBP4"/>
</dbReference>
<dbReference type="GO" id="GO:0003723">
    <property type="term" value="F:RNA binding"/>
    <property type="evidence" value="ECO:0007669"/>
    <property type="project" value="TreeGrafter"/>
</dbReference>
<feature type="region of interest" description="Disordered" evidence="7">
    <location>
        <begin position="190"/>
        <end position="220"/>
    </location>
</feature>
<evidence type="ECO:0000256" key="6">
    <source>
        <dbReference type="SAM" id="Coils"/>
    </source>
</evidence>
<evidence type="ECO:0000256" key="4">
    <source>
        <dbReference type="ARBA" id="ARBA00022833"/>
    </source>
</evidence>
<dbReference type="PANTHER" id="PTHR13173">
    <property type="entry name" value="WW DOMAIN BINDING PROTEIN 4"/>
    <property type="match status" value="1"/>
</dbReference>
<name>A0A2I0AJ25_9ASPA</name>
<sequence>MIENETVCLSWGCNLVDKLELFIYLKLDLLSCLSSEAARRSPLLGSQLIPSGIDAFPKMTEGKKWCDFCKIYIANNPVGIRTHELGQRHKDNVAKRLSKMQKESAEKDKEQKEAVKALEKIEEKAKNSYQKDIKTFREAHKSISNSTALQDNAPDKSVFSASSGGKWVKQEVAFPSSKVLRTSTSAASSLSLSTSLNHRRSVKGSPSSIVVNKRKRDDAKTKDISKEEAAALRAREAARKRVEEREKPLLDAFWTVCRFPSTAFFQYLNLQMAHLRFLDANS</sequence>
<dbReference type="STRING" id="1088818.A0A2I0AJ25"/>
<dbReference type="SUPFAM" id="SSF57667">
    <property type="entry name" value="beta-beta-alpha zinc fingers"/>
    <property type="match status" value="1"/>
</dbReference>